<protein>
    <recommendedName>
        <fullName evidence="3">DUF3299 domain-containing protein</fullName>
    </recommendedName>
</protein>
<dbReference type="PATRIC" id="fig|1305731.5.peg.330"/>
<evidence type="ECO:0000313" key="2">
    <source>
        <dbReference type="Proteomes" id="UP000050416"/>
    </source>
</evidence>
<dbReference type="OrthoDB" id="9784998at2"/>
<sequence length="193" mass="21208">MSSNATHLSDLKRRFCRRLALGLIAVLVIPLAAQNAVYASPRPVGWHDLVPIGWPDRDPLDGQDISSLDDDDPEAQRLFQILRDYLDNAPVVGELDGQVVQIPGYVVPVRFEAGTRRVKEFLLVPFYGACIHVPPPASNQIVLVDASESRAPFLDNPEEPVMVAGQLKIDRSESDLAVASYHLTATAITPYNN</sequence>
<proteinExistence type="predicted"/>
<dbReference type="STRING" id="1305731.GCA_000934705_00564"/>
<dbReference type="Proteomes" id="UP000050416">
    <property type="component" value="Unassembled WGS sequence"/>
</dbReference>
<evidence type="ECO:0000313" key="1">
    <source>
        <dbReference type="EMBL" id="KPQ29128.1"/>
    </source>
</evidence>
<dbReference type="Pfam" id="PF11736">
    <property type="entry name" value="DUF3299"/>
    <property type="match status" value="1"/>
</dbReference>
<organism evidence="1 2">
    <name type="scientific">Marinobacter excellens HL-55</name>
    <dbReference type="NCBI Taxonomy" id="1305731"/>
    <lineage>
        <taxon>Bacteria</taxon>
        <taxon>Pseudomonadati</taxon>
        <taxon>Pseudomonadota</taxon>
        <taxon>Gammaproteobacteria</taxon>
        <taxon>Pseudomonadales</taxon>
        <taxon>Marinobacteraceae</taxon>
        <taxon>Marinobacter</taxon>
    </lineage>
</organism>
<dbReference type="Gene3D" id="2.40.50.870">
    <property type="entry name" value="Protein of unknown function (DUF3299)"/>
    <property type="match status" value="1"/>
</dbReference>
<gene>
    <name evidence="1" type="ORF">HLUCCX14_07580</name>
</gene>
<dbReference type="AlphaFoldDB" id="A0A0P8D054"/>
<dbReference type="EMBL" id="LJZQ01000008">
    <property type="protein sequence ID" value="KPQ29128.1"/>
    <property type="molecule type" value="Genomic_DNA"/>
</dbReference>
<accession>A0A0P8D054</accession>
<name>A0A0P8D054_9GAMM</name>
<dbReference type="InterPro" id="IPR021727">
    <property type="entry name" value="DUF3299"/>
</dbReference>
<reference evidence="1 2" key="1">
    <citation type="submission" date="2015-09" db="EMBL/GenBank/DDBJ databases">
        <title>Identification and resolution of microdiversity through metagenomic sequencing of parallel consortia.</title>
        <authorList>
            <person name="Nelson W.C."/>
            <person name="Romine M.F."/>
            <person name="Lindemann S.R."/>
        </authorList>
    </citation>
    <scope>NUCLEOTIDE SEQUENCE [LARGE SCALE GENOMIC DNA]</scope>
    <source>
        <strain evidence="1">HL-55</strain>
    </source>
</reference>
<comment type="caution">
    <text evidence="1">The sequence shown here is derived from an EMBL/GenBank/DDBJ whole genome shotgun (WGS) entry which is preliminary data.</text>
</comment>
<evidence type="ECO:0008006" key="3">
    <source>
        <dbReference type="Google" id="ProtNLM"/>
    </source>
</evidence>